<evidence type="ECO:0000313" key="11">
    <source>
        <dbReference type="Proteomes" id="UP000562352"/>
    </source>
</evidence>
<dbReference type="InterPro" id="IPR036097">
    <property type="entry name" value="HisK_dim/P_sf"/>
</dbReference>
<dbReference type="InterPro" id="IPR036457">
    <property type="entry name" value="PPM-type-like_dom_sf"/>
</dbReference>
<comment type="catalytic activity">
    <reaction evidence="1">
        <text>ATP + protein L-histidine = ADP + protein N-phospho-L-histidine.</text>
        <dbReference type="EC" id="2.7.13.3"/>
    </reaction>
</comment>
<feature type="region of interest" description="Disordered" evidence="8">
    <location>
        <begin position="398"/>
        <end position="450"/>
    </location>
</feature>
<evidence type="ECO:0000256" key="4">
    <source>
        <dbReference type="ARBA" id="ARBA00022553"/>
    </source>
</evidence>
<dbReference type="FunFam" id="3.30.565.10:FF:000006">
    <property type="entry name" value="Sensor histidine kinase WalK"/>
    <property type="match status" value="1"/>
</dbReference>
<protein>
    <recommendedName>
        <fullName evidence="3">histidine kinase</fullName>
        <ecNumber evidence="3">2.7.13.3</ecNumber>
    </recommendedName>
</protein>
<evidence type="ECO:0000256" key="5">
    <source>
        <dbReference type="ARBA" id="ARBA00022679"/>
    </source>
</evidence>
<name>A0A841D2P4_PLAVE</name>
<dbReference type="SUPFAM" id="SSF47384">
    <property type="entry name" value="Homodimeric domain of signal transducing histidine kinase"/>
    <property type="match status" value="1"/>
</dbReference>
<feature type="compositionally biased region" description="Low complexity" evidence="8">
    <location>
        <begin position="436"/>
        <end position="447"/>
    </location>
</feature>
<dbReference type="InterPro" id="IPR050736">
    <property type="entry name" value="Sensor_HK_Regulatory"/>
</dbReference>
<dbReference type="InterPro" id="IPR003594">
    <property type="entry name" value="HATPase_dom"/>
</dbReference>
<dbReference type="Gene3D" id="3.30.565.10">
    <property type="entry name" value="Histidine kinase-like ATPase, C-terminal domain"/>
    <property type="match status" value="1"/>
</dbReference>
<dbReference type="InterPro" id="IPR003018">
    <property type="entry name" value="GAF"/>
</dbReference>
<proteinExistence type="predicted"/>
<dbReference type="PRINTS" id="PR00344">
    <property type="entry name" value="BCTRLSENSOR"/>
</dbReference>
<dbReference type="InterPro" id="IPR005467">
    <property type="entry name" value="His_kinase_dom"/>
</dbReference>
<dbReference type="InterPro" id="IPR036890">
    <property type="entry name" value="HATPase_C_sf"/>
</dbReference>
<dbReference type="InterPro" id="IPR001932">
    <property type="entry name" value="PPM-type_phosphatase-like_dom"/>
</dbReference>
<dbReference type="CDD" id="cd00082">
    <property type="entry name" value="HisKA"/>
    <property type="match status" value="1"/>
</dbReference>
<dbReference type="RefSeq" id="WP_184943402.1">
    <property type="nucleotide sequence ID" value="NZ_BAAAWZ010000001.1"/>
</dbReference>
<keyword evidence="6 10" id="KW-0418">Kinase</keyword>
<dbReference type="EC" id="2.7.13.3" evidence="3"/>
<dbReference type="EMBL" id="JACHJJ010000012">
    <property type="protein sequence ID" value="MBB5964511.1"/>
    <property type="molecule type" value="Genomic_DNA"/>
</dbReference>
<dbReference type="Proteomes" id="UP000562352">
    <property type="component" value="Unassembled WGS sequence"/>
</dbReference>
<gene>
    <name evidence="10" type="ORF">FHS22_003795</name>
</gene>
<dbReference type="AlphaFoldDB" id="A0A841D2P4"/>
<evidence type="ECO:0000256" key="6">
    <source>
        <dbReference type="ARBA" id="ARBA00022777"/>
    </source>
</evidence>
<evidence type="ECO:0000256" key="8">
    <source>
        <dbReference type="SAM" id="MobiDB-lite"/>
    </source>
</evidence>
<dbReference type="SMART" id="SM00387">
    <property type="entry name" value="HATPase_c"/>
    <property type="match status" value="1"/>
</dbReference>
<dbReference type="SMART" id="SM00331">
    <property type="entry name" value="PP2C_SIG"/>
    <property type="match status" value="1"/>
</dbReference>
<sequence>MTQRPVPTDDVQRLYELDELDALGSGVEPRFDAVAELAAQLCQAPIALVNLIGADGQHFKGRAGDGVAGLTPPIPFCPHVLTGRQMLEVPDAAADPRFGGEPLVTQEPRVLSYAGAPVLSGRGHVLGTVCVMDVRPRRLAAGQLRGLATLAGTVADVLQLRHYGRRFGQVTQQLHEAEELKHQFLRTMNHEMRTPLTGISSYLELIQDGSVDPATEREFLRVIERNSDRLLELIDELLLLASLTARTVTFQPDRVDVAALVRQTVIETVGKAWHNGVVLTAHAHGEVSVWADAQRLRQVLSQLLDNAIKFTSSGGRIDVTVCGDPVPTVEVRDNGMGIDAADLPYVFEDFYRSRQAEAKAIAGTGAGLAIVKKIMRMHGGTVHITSRPGQGTCVRLELPCPPPLPESPARTDAQRDGAPPPMPTPPARPNGRTARHTATPATARSRTVSSDGEQMFGGLITAQHLTSLEDFPALVTTYAGLVGLTAPMLYAADLQHRFLMPLPGQHDHNGEELKHLRIDATMAGRAFRTLEIVQARLTDDSPDPDGPPVQPFTDDGPRRWWLPLLDGTECIGVLGVTAPGDDETLRVRAARLAGLIAVMISSKSPTSDTYARLVRAQPMHLSTEILWTLLPVRTFANERVVVSAALEPAYLAGGDAFDHALAGDTLHLSIFDAMGHDTAAGLTSTIALGACRNHRRQGADLPATGDAIDAAIAEQFAGDRFATGVLAGLDTRTGLLTWVNRGHHPPLVLRGGHLAAVLEAEPDPPMGLGAGALTEPSSYQLEPGDRLLLYTDGILKAKSPDGQEFGLERFIDFLIRREADGLPAPETLRRLIQTLLEHQHDHLDDDATVLLVEWRTQRQYQFVP</sequence>
<evidence type="ECO:0000313" key="10">
    <source>
        <dbReference type="EMBL" id="MBB5964511.1"/>
    </source>
</evidence>
<keyword evidence="11" id="KW-1185">Reference proteome</keyword>
<dbReference type="SMART" id="SM00065">
    <property type="entry name" value="GAF"/>
    <property type="match status" value="1"/>
</dbReference>
<dbReference type="InterPro" id="IPR029016">
    <property type="entry name" value="GAF-like_dom_sf"/>
</dbReference>
<comment type="caution">
    <text evidence="10">The sequence shown here is derived from an EMBL/GenBank/DDBJ whole genome shotgun (WGS) entry which is preliminary data.</text>
</comment>
<evidence type="ECO:0000256" key="2">
    <source>
        <dbReference type="ARBA" id="ARBA00004236"/>
    </source>
</evidence>
<dbReference type="PANTHER" id="PTHR43711:SF1">
    <property type="entry name" value="HISTIDINE KINASE 1"/>
    <property type="match status" value="1"/>
</dbReference>
<dbReference type="Pfam" id="PF00512">
    <property type="entry name" value="HisKA"/>
    <property type="match status" value="1"/>
</dbReference>
<evidence type="ECO:0000259" key="9">
    <source>
        <dbReference type="PROSITE" id="PS50109"/>
    </source>
</evidence>
<accession>A0A841D2P4</accession>
<dbReference type="Gene3D" id="3.30.450.40">
    <property type="match status" value="1"/>
</dbReference>
<dbReference type="SMART" id="SM00388">
    <property type="entry name" value="HisKA"/>
    <property type="match status" value="1"/>
</dbReference>
<dbReference type="SUPFAM" id="SSF55874">
    <property type="entry name" value="ATPase domain of HSP90 chaperone/DNA topoisomerase II/histidine kinase"/>
    <property type="match status" value="1"/>
</dbReference>
<evidence type="ECO:0000256" key="3">
    <source>
        <dbReference type="ARBA" id="ARBA00012438"/>
    </source>
</evidence>
<dbReference type="Pfam" id="PF07228">
    <property type="entry name" value="SpoIIE"/>
    <property type="match status" value="1"/>
</dbReference>
<dbReference type="PANTHER" id="PTHR43711">
    <property type="entry name" value="TWO-COMPONENT HISTIDINE KINASE"/>
    <property type="match status" value="1"/>
</dbReference>
<feature type="domain" description="Histidine kinase" evidence="9">
    <location>
        <begin position="187"/>
        <end position="402"/>
    </location>
</feature>
<dbReference type="InterPro" id="IPR004358">
    <property type="entry name" value="Sig_transdc_His_kin-like_C"/>
</dbReference>
<dbReference type="GO" id="GO:0000155">
    <property type="term" value="F:phosphorelay sensor kinase activity"/>
    <property type="evidence" value="ECO:0007669"/>
    <property type="project" value="InterPro"/>
</dbReference>
<dbReference type="InterPro" id="IPR003661">
    <property type="entry name" value="HisK_dim/P_dom"/>
</dbReference>
<dbReference type="Gene3D" id="1.10.287.130">
    <property type="match status" value="1"/>
</dbReference>
<dbReference type="Pfam" id="PF02518">
    <property type="entry name" value="HATPase_c"/>
    <property type="match status" value="1"/>
</dbReference>
<dbReference type="CDD" id="cd00075">
    <property type="entry name" value="HATPase"/>
    <property type="match status" value="1"/>
</dbReference>
<feature type="compositionally biased region" description="Pro residues" evidence="8">
    <location>
        <begin position="418"/>
        <end position="428"/>
    </location>
</feature>
<keyword evidence="7" id="KW-0902">Two-component regulatory system</keyword>
<dbReference type="SUPFAM" id="SSF81606">
    <property type="entry name" value="PP2C-like"/>
    <property type="match status" value="1"/>
</dbReference>
<dbReference type="SUPFAM" id="SSF55781">
    <property type="entry name" value="GAF domain-like"/>
    <property type="match status" value="1"/>
</dbReference>
<keyword evidence="5" id="KW-0808">Transferase</keyword>
<evidence type="ECO:0000256" key="7">
    <source>
        <dbReference type="ARBA" id="ARBA00023012"/>
    </source>
</evidence>
<dbReference type="PROSITE" id="PS50109">
    <property type="entry name" value="HIS_KIN"/>
    <property type="match status" value="1"/>
</dbReference>
<organism evidence="10 11">
    <name type="scientific">Planomonospora venezuelensis</name>
    <dbReference type="NCBI Taxonomy" id="1999"/>
    <lineage>
        <taxon>Bacteria</taxon>
        <taxon>Bacillati</taxon>
        <taxon>Actinomycetota</taxon>
        <taxon>Actinomycetes</taxon>
        <taxon>Streptosporangiales</taxon>
        <taxon>Streptosporangiaceae</taxon>
        <taxon>Planomonospora</taxon>
    </lineage>
</organism>
<dbReference type="Gene3D" id="3.60.40.10">
    <property type="entry name" value="PPM-type phosphatase domain"/>
    <property type="match status" value="1"/>
</dbReference>
<dbReference type="Pfam" id="PF01590">
    <property type="entry name" value="GAF"/>
    <property type="match status" value="1"/>
</dbReference>
<dbReference type="GO" id="GO:0005886">
    <property type="term" value="C:plasma membrane"/>
    <property type="evidence" value="ECO:0007669"/>
    <property type="project" value="UniProtKB-SubCell"/>
</dbReference>
<comment type="subcellular location">
    <subcellularLocation>
        <location evidence="2">Cell membrane</location>
    </subcellularLocation>
</comment>
<evidence type="ECO:0000256" key="1">
    <source>
        <dbReference type="ARBA" id="ARBA00000085"/>
    </source>
</evidence>
<keyword evidence="4" id="KW-0597">Phosphoprotein</keyword>
<reference evidence="10 11" key="1">
    <citation type="submission" date="2020-08" db="EMBL/GenBank/DDBJ databases">
        <title>Genomic Encyclopedia of Type Strains, Phase III (KMG-III): the genomes of soil and plant-associated and newly described type strains.</title>
        <authorList>
            <person name="Whitman W."/>
        </authorList>
    </citation>
    <scope>NUCLEOTIDE SEQUENCE [LARGE SCALE GENOMIC DNA]</scope>
    <source>
        <strain evidence="10 11">CECT 3303</strain>
    </source>
</reference>